<dbReference type="KEGG" id="goe:108865075"/>
<feature type="region of interest" description="Disordered" evidence="6">
    <location>
        <begin position="1"/>
        <end position="78"/>
    </location>
</feature>
<evidence type="ECO:0000256" key="4">
    <source>
        <dbReference type="ARBA" id="ARBA00022833"/>
    </source>
</evidence>
<dbReference type="SUPFAM" id="SSF50249">
    <property type="entry name" value="Nucleic acid-binding proteins"/>
    <property type="match status" value="3"/>
</dbReference>
<evidence type="ECO:0000259" key="8">
    <source>
        <dbReference type="Pfam" id="PF16900"/>
    </source>
</evidence>
<dbReference type="CDD" id="cd04476">
    <property type="entry name" value="RPA1_DBD_C"/>
    <property type="match status" value="1"/>
</dbReference>
<feature type="compositionally biased region" description="Basic residues" evidence="6">
    <location>
        <begin position="57"/>
        <end position="67"/>
    </location>
</feature>
<protein>
    <submittedName>
        <fullName evidence="11">Uncharacterized protein LOC108865075</fullName>
    </submittedName>
</protein>
<dbReference type="Gene3D" id="2.40.50.140">
    <property type="entry name" value="Nucleic acid-binding proteins"/>
    <property type="match status" value="3"/>
</dbReference>
<dbReference type="AlphaFoldDB" id="A0AAJ7WJ12"/>
<evidence type="ECO:0000259" key="7">
    <source>
        <dbReference type="Pfam" id="PF08646"/>
    </source>
</evidence>
<evidence type="ECO:0000313" key="11">
    <source>
        <dbReference type="RefSeq" id="XP_028968896.1"/>
    </source>
</evidence>
<keyword evidence="10" id="KW-1185">Reference proteome</keyword>
<dbReference type="GO" id="GO:0008270">
    <property type="term" value="F:zinc ion binding"/>
    <property type="evidence" value="ECO:0007669"/>
    <property type="project" value="UniProtKB-KW"/>
</dbReference>
<gene>
    <name evidence="11" type="primary">LOC108865075</name>
</gene>
<name>A0AAJ7WJ12_9ACAR</name>
<dbReference type="InterPro" id="IPR012340">
    <property type="entry name" value="NA-bd_OB-fold"/>
</dbReference>
<feature type="domain" description="Replication factor A C-terminal" evidence="7">
    <location>
        <begin position="703"/>
        <end position="829"/>
    </location>
</feature>
<feature type="compositionally biased region" description="Polar residues" evidence="6">
    <location>
        <begin position="23"/>
        <end position="45"/>
    </location>
</feature>
<keyword evidence="3" id="KW-0863">Zinc-finger</keyword>
<keyword evidence="4" id="KW-0862">Zinc</keyword>
<dbReference type="Pfam" id="PF20209">
    <property type="entry name" value="DUF6570"/>
    <property type="match status" value="1"/>
</dbReference>
<dbReference type="Pfam" id="PF08646">
    <property type="entry name" value="Rep_fac-A_C"/>
    <property type="match status" value="1"/>
</dbReference>
<reference evidence="11" key="1">
    <citation type="submission" date="2025-08" db="UniProtKB">
        <authorList>
            <consortium name="RefSeq"/>
        </authorList>
    </citation>
    <scope>IDENTIFICATION</scope>
</reference>
<keyword evidence="5" id="KW-0238">DNA-binding</keyword>
<evidence type="ECO:0000256" key="6">
    <source>
        <dbReference type="SAM" id="MobiDB-lite"/>
    </source>
</evidence>
<dbReference type="GO" id="GO:0003677">
    <property type="term" value="F:DNA binding"/>
    <property type="evidence" value="ECO:0007669"/>
    <property type="project" value="UniProtKB-KW"/>
</dbReference>
<feature type="domain" description="Replication protein A OB" evidence="8">
    <location>
        <begin position="543"/>
        <end position="633"/>
    </location>
</feature>
<dbReference type="RefSeq" id="XP_028968896.1">
    <property type="nucleotide sequence ID" value="XM_029113063.1"/>
</dbReference>
<dbReference type="InterPro" id="IPR031657">
    <property type="entry name" value="REPA_OB_2"/>
</dbReference>
<evidence type="ECO:0000256" key="2">
    <source>
        <dbReference type="ARBA" id="ARBA00022723"/>
    </source>
</evidence>
<dbReference type="PANTHER" id="PTHR47165:SF4">
    <property type="entry name" value="OS03G0429900 PROTEIN"/>
    <property type="match status" value="1"/>
</dbReference>
<accession>A0AAJ7WJ12</accession>
<comment type="similarity">
    <text evidence="1">Belongs to the replication factor A protein 1 family.</text>
</comment>
<sequence>MARMPCTQQDDGWSDSDSWESSTTCTFDSSFLGTSSGNSDCAQNPSPSPLSEAERSRRYRQRLKHKKQVEAGGNSHRASEEFRERFIKQEFGHPCSVCDRLWFRNDLLAARSVHSEKLQEIGCSTTDSLLCHACAQALNNGRIPTLAAFNGFRYPPVPSNLPELNAITTRLVSPRIPSIQIRRLRRDSGNYSIVGQVINVPIDVESTVKILPRELSDDYAFNVSLKRHIIHKSTAYSGLVKKSDVRIWLEYLQNTPLYKFYDIKVDWSRLDEGSTDEVEELETVDGDNDAEMLLANQHTLLWNEGKYLVIAPGQKATPLCIVYDEHAEELSFPAVYYGMPRRFREGLSVTPFQMATSEIRRRDRRGATPEHILYMAAKIMRFRVARGLYVTYRNSDDLKHLTRQMIEDDQSQGQGPSNTLSELKALKAGWASGKYRFRVISKNPAFVWDKEHSKGKLFSCVVADESTDMRLAAFNKNCDDFEERLQVGQVYELDNFNCRVANPKFNYTASKYEIVLDKKTNLRLCVGALLNITVKDPDSTSLGKLQSVAPNAIVDVCGIVIQISQPQAIVRKRDQKTIQKRDIRIIDEYRRPVIVTLWETAIEFPVIENLPISIRRGRTNSYRNTVSLNCDSGAKLEFNLTTDRIRALSEWWKANEEDRRQLRTPDPKLQKCRTMSFDEVVDELRVTLEAADLPPIIFKNHLRIATIVQEPLMYKACAKDNCRRKMEDRSGGFYRCPSCQIQTREFTWRFLLRALLEDEPTEMWCTIFNDCAEKLLRSDANTFAQRIEKGESFGALIDGITGKKFAMKLKYSVRVYENEPRPQLIVMETIPEEETDQ</sequence>
<organism evidence="10 11">
    <name type="scientific">Galendromus occidentalis</name>
    <name type="common">western predatory mite</name>
    <dbReference type="NCBI Taxonomy" id="34638"/>
    <lineage>
        <taxon>Eukaryota</taxon>
        <taxon>Metazoa</taxon>
        <taxon>Ecdysozoa</taxon>
        <taxon>Arthropoda</taxon>
        <taxon>Chelicerata</taxon>
        <taxon>Arachnida</taxon>
        <taxon>Acari</taxon>
        <taxon>Parasitiformes</taxon>
        <taxon>Mesostigmata</taxon>
        <taxon>Gamasina</taxon>
        <taxon>Phytoseioidea</taxon>
        <taxon>Phytoseiidae</taxon>
        <taxon>Typhlodrominae</taxon>
        <taxon>Galendromus</taxon>
    </lineage>
</organism>
<dbReference type="InterPro" id="IPR013955">
    <property type="entry name" value="Rep_factor-A_C"/>
</dbReference>
<evidence type="ECO:0000313" key="10">
    <source>
        <dbReference type="Proteomes" id="UP000694867"/>
    </source>
</evidence>
<dbReference type="InterPro" id="IPR046700">
    <property type="entry name" value="DUF6570"/>
</dbReference>
<dbReference type="InterPro" id="IPR047192">
    <property type="entry name" value="Euk_RPA1_DBD_C"/>
</dbReference>
<keyword evidence="2" id="KW-0479">Metal-binding</keyword>
<evidence type="ECO:0000259" key="9">
    <source>
        <dbReference type="Pfam" id="PF20209"/>
    </source>
</evidence>
<dbReference type="PANTHER" id="PTHR47165">
    <property type="entry name" value="OS03G0429900 PROTEIN"/>
    <property type="match status" value="1"/>
</dbReference>
<dbReference type="CDD" id="cd04474">
    <property type="entry name" value="RPA1_DBD_A"/>
    <property type="match status" value="1"/>
</dbReference>
<proteinExistence type="inferred from homology"/>
<feature type="domain" description="DUF6570" evidence="9">
    <location>
        <begin position="140"/>
        <end position="271"/>
    </location>
</feature>
<dbReference type="Pfam" id="PF16900">
    <property type="entry name" value="REPA_OB_2"/>
    <property type="match status" value="1"/>
</dbReference>
<dbReference type="Proteomes" id="UP000694867">
    <property type="component" value="Unplaced"/>
</dbReference>
<evidence type="ECO:0000256" key="3">
    <source>
        <dbReference type="ARBA" id="ARBA00022771"/>
    </source>
</evidence>
<evidence type="ECO:0000256" key="5">
    <source>
        <dbReference type="ARBA" id="ARBA00023125"/>
    </source>
</evidence>
<dbReference type="FunFam" id="2.40.50.140:FF:000041">
    <property type="entry name" value="Replication protein A subunit"/>
    <property type="match status" value="1"/>
</dbReference>
<evidence type="ECO:0000256" key="1">
    <source>
        <dbReference type="ARBA" id="ARBA00005690"/>
    </source>
</evidence>
<dbReference type="GeneID" id="108865075"/>